<feature type="compositionally biased region" description="Basic and acidic residues" evidence="5">
    <location>
        <begin position="291"/>
        <end position="304"/>
    </location>
</feature>
<evidence type="ECO:0000256" key="1">
    <source>
        <dbReference type="ARBA" id="ARBA00004496"/>
    </source>
</evidence>
<comment type="similarity">
    <text evidence="2">Belongs to the MLF family.</text>
</comment>
<gene>
    <name evidence="7" type="ORF">V8G54_009929</name>
</gene>
<dbReference type="EMBL" id="CP144698">
    <property type="protein sequence ID" value="WVZ16947.1"/>
    <property type="molecule type" value="Genomic_DNA"/>
</dbReference>
<evidence type="ECO:0000313" key="8">
    <source>
        <dbReference type="Proteomes" id="UP001374535"/>
    </source>
</evidence>
<keyword evidence="3" id="KW-0963">Cytoplasm</keyword>
<keyword evidence="6" id="KW-0472">Membrane</keyword>
<dbReference type="Pfam" id="PF10248">
    <property type="entry name" value="Mlf1IP"/>
    <property type="match status" value="1"/>
</dbReference>
<keyword evidence="6" id="KW-0812">Transmembrane</keyword>
<sequence length="321" mass="35959">MQEGREVRDDIFEPRGFGDFGGFGFHERMMPSLFGGRDPFDDPFFRDPFDSLFGSNSASRAMQNPNREKGVVIEELDSDDEGSDDCPQDGNKDFDQKKSRSTVEPSVEHPDDDDDVSERKNSDVTYKNDHYKTKPSKANKFSFQSSRVTYGGIDGAYYTSTRTRKMGANGVWDFVLVSLVMIIIAIGSIVVMEEKKEADSTTGQATHRISRGIHDKGHSVFRKLDSDGKVDTTQTLHNLNEGFEEAWKGNNMARLPGFDVHLSGEHNNVVDSSNVKQSSNQSWPLAYLEPSKGERKFPSNHEAGDSSAGRRTKKVIRINIE</sequence>
<dbReference type="GO" id="GO:0005737">
    <property type="term" value="C:cytoplasm"/>
    <property type="evidence" value="ECO:0007669"/>
    <property type="project" value="UniProtKB-SubCell"/>
</dbReference>
<feature type="region of interest" description="Disordered" evidence="5">
    <location>
        <begin position="289"/>
        <end position="314"/>
    </location>
</feature>
<keyword evidence="6" id="KW-1133">Transmembrane helix</keyword>
<evidence type="ECO:0000313" key="7">
    <source>
        <dbReference type="EMBL" id="WVZ16947.1"/>
    </source>
</evidence>
<evidence type="ECO:0000256" key="3">
    <source>
        <dbReference type="ARBA" id="ARBA00022490"/>
    </source>
</evidence>
<evidence type="ECO:0000256" key="6">
    <source>
        <dbReference type="SAM" id="Phobius"/>
    </source>
</evidence>
<evidence type="ECO:0000256" key="5">
    <source>
        <dbReference type="SAM" id="MobiDB-lite"/>
    </source>
</evidence>
<feature type="compositionally biased region" description="Acidic residues" evidence="5">
    <location>
        <begin position="74"/>
        <end position="87"/>
    </location>
</feature>
<dbReference type="Proteomes" id="UP001374535">
    <property type="component" value="Chromosome 3"/>
</dbReference>
<dbReference type="InterPro" id="IPR019376">
    <property type="entry name" value="Myeloid_leukemia_factor"/>
</dbReference>
<protein>
    <submittedName>
        <fullName evidence="7">Uncharacterized protein</fullName>
    </submittedName>
</protein>
<dbReference type="PANTHER" id="PTHR13105">
    <property type="entry name" value="MYELOID LEUKEMIA FACTOR"/>
    <property type="match status" value="1"/>
</dbReference>
<reference evidence="7 8" key="1">
    <citation type="journal article" date="2023" name="Life. Sci Alliance">
        <title>Evolutionary insights into 3D genome organization and epigenetic landscape of Vigna mungo.</title>
        <authorList>
            <person name="Junaid A."/>
            <person name="Singh B."/>
            <person name="Bhatia S."/>
        </authorList>
    </citation>
    <scope>NUCLEOTIDE SEQUENCE [LARGE SCALE GENOMIC DNA]</scope>
    <source>
        <strain evidence="7">Urdbean</strain>
    </source>
</reference>
<evidence type="ECO:0000256" key="2">
    <source>
        <dbReference type="ARBA" id="ARBA00008332"/>
    </source>
</evidence>
<organism evidence="7 8">
    <name type="scientific">Vigna mungo</name>
    <name type="common">Black gram</name>
    <name type="synonym">Phaseolus mungo</name>
    <dbReference type="NCBI Taxonomy" id="3915"/>
    <lineage>
        <taxon>Eukaryota</taxon>
        <taxon>Viridiplantae</taxon>
        <taxon>Streptophyta</taxon>
        <taxon>Embryophyta</taxon>
        <taxon>Tracheophyta</taxon>
        <taxon>Spermatophyta</taxon>
        <taxon>Magnoliopsida</taxon>
        <taxon>eudicotyledons</taxon>
        <taxon>Gunneridae</taxon>
        <taxon>Pentapetalae</taxon>
        <taxon>rosids</taxon>
        <taxon>fabids</taxon>
        <taxon>Fabales</taxon>
        <taxon>Fabaceae</taxon>
        <taxon>Papilionoideae</taxon>
        <taxon>50 kb inversion clade</taxon>
        <taxon>NPAAA clade</taxon>
        <taxon>indigoferoid/millettioid clade</taxon>
        <taxon>Phaseoleae</taxon>
        <taxon>Vigna</taxon>
    </lineage>
</organism>
<comment type="subcellular location">
    <subcellularLocation>
        <location evidence="1">Cytoplasm</location>
    </subcellularLocation>
</comment>
<dbReference type="AlphaFoldDB" id="A0AAQ3NXN0"/>
<feature type="region of interest" description="Disordered" evidence="5">
    <location>
        <begin position="55"/>
        <end position="131"/>
    </location>
</feature>
<proteinExistence type="inferred from homology"/>
<feature type="compositionally biased region" description="Polar residues" evidence="5">
    <location>
        <begin position="55"/>
        <end position="65"/>
    </location>
</feature>
<feature type="compositionally biased region" description="Basic and acidic residues" evidence="5">
    <location>
        <begin position="117"/>
        <end position="131"/>
    </location>
</feature>
<accession>A0AAQ3NXN0</accession>
<evidence type="ECO:0000256" key="4">
    <source>
        <dbReference type="ARBA" id="ARBA00022553"/>
    </source>
</evidence>
<feature type="transmembrane region" description="Helical" evidence="6">
    <location>
        <begin position="171"/>
        <end position="192"/>
    </location>
</feature>
<keyword evidence="8" id="KW-1185">Reference proteome</keyword>
<name>A0AAQ3NXN0_VIGMU</name>
<keyword evidence="4" id="KW-0597">Phosphoprotein</keyword>